<name>A0A8J1Y0Z3_OWEFU</name>
<dbReference type="AlphaFoldDB" id="A0A8J1Y0Z3"/>
<keyword evidence="3" id="KW-1185">Reference proteome</keyword>
<evidence type="ECO:0000313" key="3">
    <source>
        <dbReference type="Proteomes" id="UP000749559"/>
    </source>
</evidence>
<dbReference type="Proteomes" id="UP000749559">
    <property type="component" value="Unassembled WGS sequence"/>
</dbReference>
<organism evidence="2 3">
    <name type="scientific">Owenia fusiformis</name>
    <name type="common">Polychaete worm</name>
    <dbReference type="NCBI Taxonomy" id="6347"/>
    <lineage>
        <taxon>Eukaryota</taxon>
        <taxon>Metazoa</taxon>
        <taxon>Spiralia</taxon>
        <taxon>Lophotrochozoa</taxon>
        <taxon>Annelida</taxon>
        <taxon>Polychaeta</taxon>
        <taxon>Sedentaria</taxon>
        <taxon>Canalipalpata</taxon>
        <taxon>Sabellida</taxon>
        <taxon>Oweniida</taxon>
        <taxon>Oweniidae</taxon>
        <taxon>Owenia</taxon>
    </lineage>
</organism>
<dbReference type="InterPro" id="IPR018306">
    <property type="entry name" value="Phage_T5_Orf172_DNA-bd"/>
</dbReference>
<feature type="compositionally biased region" description="Polar residues" evidence="1">
    <location>
        <begin position="68"/>
        <end position="86"/>
    </location>
</feature>
<evidence type="ECO:0000313" key="2">
    <source>
        <dbReference type="EMBL" id="CAH1781309.1"/>
    </source>
</evidence>
<evidence type="ECO:0000256" key="1">
    <source>
        <dbReference type="SAM" id="MobiDB-lite"/>
    </source>
</evidence>
<dbReference type="EMBL" id="CAIIXF020000004">
    <property type="protein sequence ID" value="CAH1781309.1"/>
    <property type="molecule type" value="Genomic_DNA"/>
</dbReference>
<reference evidence="2" key="1">
    <citation type="submission" date="2022-03" db="EMBL/GenBank/DDBJ databases">
        <authorList>
            <person name="Martin C."/>
        </authorList>
    </citation>
    <scope>NUCLEOTIDE SEQUENCE</scope>
</reference>
<dbReference type="Pfam" id="PF10544">
    <property type="entry name" value="T5orf172"/>
    <property type="match status" value="1"/>
</dbReference>
<proteinExistence type="predicted"/>
<sequence length="100" mass="11350">MSVYVFYNPKNNCYKIGQSEKVGRRLREIKEQYPDTFEVLREAVGSPQSAESAAQTKVMNELGMRQVNDGSNKSDWFKTSQNVSSSDVKETVMNAISAYR</sequence>
<feature type="region of interest" description="Disordered" evidence="1">
    <location>
        <begin position="67"/>
        <end position="88"/>
    </location>
</feature>
<accession>A0A8J1Y0Z3</accession>
<comment type="caution">
    <text evidence="2">The sequence shown here is derived from an EMBL/GenBank/DDBJ whole genome shotgun (WGS) entry which is preliminary data.</text>
</comment>
<gene>
    <name evidence="2" type="ORF">OFUS_LOCUS7900</name>
</gene>
<protein>
    <submittedName>
        <fullName evidence="2">Uncharacterized protein</fullName>
    </submittedName>
</protein>